<dbReference type="InterPro" id="IPR000182">
    <property type="entry name" value="GNAT_dom"/>
</dbReference>
<feature type="domain" description="N-acetyltransferase" evidence="1">
    <location>
        <begin position="1"/>
        <end position="99"/>
    </location>
</feature>
<name>A0ABQ0E348_9PORP</name>
<dbReference type="PROSITE" id="PS51186">
    <property type="entry name" value="GNAT"/>
    <property type="match status" value="1"/>
</dbReference>
<gene>
    <name evidence="3" type="ORF">Tsumi_12710</name>
</gene>
<dbReference type="EMBL" id="BAAFSF010000004">
    <property type="protein sequence ID" value="GAB1252165.1"/>
    <property type="molecule type" value="Genomic_DNA"/>
</dbReference>
<proteinExistence type="predicted"/>
<evidence type="ECO:0000313" key="3">
    <source>
        <dbReference type="EMBL" id="GAB1252165.1"/>
    </source>
</evidence>
<dbReference type="PANTHER" id="PTHR31435:SF10">
    <property type="entry name" value="BSR4717 PROTEIN"/>
    <property type="match status" value="1"/>
</dbReference>
<reference evidence="3 4" key="1">
    <citation type="journal article" date="2025" name="Int. J. Syst. Evol. Microbiol.">
        <title>Desulfovibrio falkowii sp. nov., Porphyromonas miyakawae sp. nov., Mediterraneibacter flintii sp. nov. and Owariibacterium komagatae gen. nov., sp. nov., isolated from human faeces.</title>
        <authorList>
            <person name="Hamaguchi T."/>
            <person name="Ohara M."/>
            <person name="Hisatomi A."/>
            <person name="Sekiguchi K."/>
            <person name="Takeda J.I."/>
            <person name="Ueyama J."/>
            <person name="Ito M."/>
            <person name="Nishiwaki H."/>
            <person name="Ogi T."/>
            <person name="Hirayama M."/>
            <person name="Ohkuma M."/>
            <person name="Sakamoto M."/>
            <person name="Ohno K."/>
        </authorList>
    </citation>
    <scope>NUCLEOTIDE SEQUENCE [LARGE SCALE GENOMIC DNA]</scope>
    <source>
        <strain evidence="3 4">13CB11C</strain>
    </source>
</reference>
<dbReference type="PROSITE" id="PS51729">
    <property type="entry name" value="GNAT_YJDJ"/>
    <property type="match status" value="1"/>
</dbReference>
<keyword evidence="4" id="KW-1185">Reference proteome</keyword>
<evidence type="ECO:0000259" key="1">
    <source>
        <dbReference type="PROSITE" id="PS51186"/>
    </source>
</evidence>
<dbReference type="RefSeq" id="WP_411915930.1">
    <property type="nucleotide sequence ID" value="NZ_BAAFSF010000004.1"/>
</dbReference>
<dbReference type="Proteomes" id="UP001628220">
    <property type="component" value="Unassembled WGS sequence"/>
</dbReference>
<dbReference type="PANTHER" id="PTHR31435">
    <property type="entry name" value="PROTEIN NATD1"/>
    <property type="match status" value="1"/>
</dbReference>
<protein>
    <recommendedName>
        <fullName evidence="5">N-acetyltransferase domain-containing protein</fullName>
    </recommendedName>
</protein>
<dbReference type="Gene3D" id="3.40.630.30">
    <property type="match status" value="1"/>
</dbReference>
<sequence length="99" mass="10750">MIEIRHTEKDNKGVFSLLASGQPAGELTYHHAGKGVIIIDHTGVPSSYGGLGYGKQLVKAAVEYARQKELKVIAHCSFAQAVISKTPEYRDVLEDPSAR</sequence>
<feature type="domain" description="N-acetyltransferase" evidence="2">
    <location>
        <begin position="7"/>
        <end position="94"/>
    </location>
</feature>
<dbReference type="InterPro" id="IPR016181">
    <property type="entry name" value="Acyl_CoA_acyltransferase"/>
</dbReference>
<evidence type="ECO:0000313" key="4">
    <source>
        <dbReference type="Proteomes" id="UP001628220"/>
    </source>
</evidence>
<dbReference type="Pfam" id="PF14542">
    <property type="entry name" value="Acetyltransf_CG"/>
    <property type="match status" value="1"/>
</dbReference>
<evidence type="ECO:0000259" key="2">
    <source>
        <dbReference type="PROSITE" id="PS51729"/>
    </source>
</evidence>
<dbReference type="SUPFAM" id="SSF55729">
    <property type="entry name" value="Acyl-CoA N-acyltransferases (Nat)"/>
    <property type="match status" value="1"/>
</dbReference>
<dbReference type="CDD" id="cd04301">
    <property type="entry name" value="NAT_SF"/>
    <property type="match status" value="1"/>
</dbReference>
<accession>A0ABQ0E348</accession>
<comment type="caution">
    <text evidence="3">The sequence shown here is derived from an EMBL/GenBank/DDBJ whole genome shotgun (WGS) entry which is preliminary data.</text>
</comment>
<organism evidence="3 4">
    <name type="scientific">Porphyromonas miyakawae</name>
    <dbReference type="NCBI Taxonomy" id="3137470"/>
    <lineage>
        <taxon>Bacteria</taxon>
        <taxon>Pseudomonadati</taxon>
        <taxon>Bacteroidota</taxon>
        <taxon>Bacteroidia</taxon>
        <taxon>Bacteroidales</taxon>
        <taxon>Porphyromonadaceae</taxon>
        <taxon>Porphyromonas</taxon>
    </lineage>
</organism>
<evidence type="ECO:0008006" key="5">
    <source>
        <dbReference type="Google" id="ProtNLM"/>
    </source>
</evidence>
<dbReference type="InterPro" id="IPR045057">
    <property type="entry name" value="Gcn5-rel_NAT"/>
</dbReference>
<dbReference type="InterPro" id="IPR031165">
    <property type="entry name" value="GNAT_YJDJ"/>
</dbReference>